<feature type="transmembrane region" description="Helical" evidence="1">
    <location>
        <begin position="470"/>
        <end position="490"/>
    </location>
</feature>
<dbReference type="InterPro" id="IPR031599">
    <property type="entry name" value="ABC_tran_2"/>
</dbReference>
<feature type="transmembrane region" description="Helical" evidence="1">
    <location>
        <begin position="352"/>
        <end position="377"/>
    </location>
</feature>
<feature type="transmembrane region" description="Helical" evidence="1">
    <location>
        <begin position="398"/>
        <end position="422"/>
    </location>
</feature>
<accession>A0A833HMU2</accession>
<keyword evidence="1" id="KW-1133">Transmembrane helix</keyword>
<feature type="transmembrane region" description="Helical" evidence="1">
    <location>
        <begin position="113"/>
        <end position="138"/>
    </location>
</feature>
<feature type="transmembrane region" description="Helical" evidence="1">
    <location>
        <begin position="183"/>
        <end position="203"/>
    </location>
</feature>
<feature type="transmembrane region" description="Helical" evidence="1">
    <location>
        <begin position="144"/>
        <end position="171"/>
    </location>
</feature>
<feature type="transmembrane region" description="Helical" evidence="1">
    <location>
        <begin position="248"/>
        <end position="266"/>
    </location>
</feature>
<gene>
    <name evidence="2" type="ORF">F8153_10910</name>
</gene>
<comment type="caution">
    <text evidence="2">The sequence shown here is derived from an EMBL/GenBank/DDBJ whole genome shotgun (WGS) entry which is preliminary data.</text>
</comment>
<keyword evidence="1" id="KW-0472">Membrane</keyword>
<protein>
    <recommendedName>
        <fullName evidence="4">ABC-2 type transport system permease protein</fullName>
    </recommendedName>
</protein>
<dbReference type="Pfam" id="PF16949">
    <property type="entry name" value="ABC_tran_2"/>
    <property type="match status" value="1"/>
</dbReference>
<sequence length="533" mass="59168">MNKFIALTKIQIKDFFSKYTQHLNVKNKFLGILTMLLPALLILPAIQLALTLYDSFSMIGYPELTITYIYIANVMLMLFAGIPFIISIFFYSKDLRLIATLPVKEDTIVFSKLASVYIYLLAIGCFFLGTSVVIYGTIDGVKVLSLILGIMALLISPLLPMIISTLIVLPFMSLIGRGRKRNMLVIVGNLVLIAIVIGVQLLMTRIQMQPDAINNLLSQEDGLLRLIGHKFPPSIWLTKMIQGSLLDGGLFILLNLAFIVVLKLFAKKLYSAALLKFNQEGSALIEKGKIYYKSRSIGIQIIKRHIAIITSNPTFLLNTVLTMFIPILMFVLTSLTGELSGDLFNSEALEPYIIYIYTIVVSTPAIMGSLSATAITREGKAFWETKVLPISARDNIKYRIYTTLIINFTGSIILGVAAAYYLPVNFTMILLAAAFCIATTLFFSTIDIAINIQRPLLNWSSPTAAVKNNLNIMLSLLLRVITGGIGFLLYKMMSSLGANTIIGVLSAFFIILYIVAIYIVYGIYERKFVDIAP</sequence>
<evidence type="ECO:0000313" key="2">
    <source>
        <dbReference type="EMBL" id="KAB3528827.1"/>
    </source>
</evidence>
<reference evidence="2 3" key="1">
    <citation type="submission" date="2019-10" db="EMBL/GenBank/DDBJ databases">
        <title>Alkaliphilus serpentinus sp. nov. and Alkaliphilus pronyensis sp. nov., two novel anaerobic alkaliphilic species isolated from the serpentinized-hosted hydrothermal field of the Prony Bay (New Caledonia).</title>
        <authorList>
            <person name="Postec A."/>
        </authorList>
    </citation>
    <scope>NUCLEOTIDE SEQUENCE [LARGE SCALE GENOMIC DNA]</scope>
    <source>
        <strain evidence="2 3">LacT</strain>
    </source>
</reference>
<feature type="transmembrane region" description="Helical" evidence="1">
    <location>
        <begin position="70"/>
        <end position="92"/>
    </location>
</feature>
<keyword evidence="3" id="KW-1185">Reference proteome</keyword>
<feature type="transmembrane region" description="Helical" evidence="1">
    <location>
        <begin position="428"/>
        <end position="450"/>
    </location>
</feature>
<name>A0A833HMU2_9FIRM</name>
<dbReference type="RefSeq" id="WP_151866383.1">
    <property type="nucleotide sequence ID" value="NZ_WBZB01000039.1"/>
</dbReference>
<dbReference type="Proteomes" id="UP000465601">
    <property type="component" value="Unassembled WGS sequence"/>
</dbReference>
<dbReference type="AlphaFoldDB" id="A0A833HMU2"/>
<feature type="transmembrane region" description="Helical" evidence="1">
    <location>
        <begin position="314"/>
        <end position="332"/>
    </location>
</feature>
<evidence type="ECO:0008006" key="4">
    <source>
        <dbReference type="Google" id="ProtNLM"/>
    </source>
</evidence>
<keyword evidence="1" id="KW-0812">Transmembrane</keyword>
<organism evidence="2 3">
    <name type="scientific">Alkaliphilus serpentinus</name>
    <dbReference type="NCBI Taxonomy" id="1482731"/>
    <lineage>
        <taxon>Bacteria</taxon>
        <taxon>Bacillati</taxon>
        <taxon>Bacillota</taxon>
        <taxon>Clostridia</taxon>
        <taxon>Peptostreptococcales</taxon>
        <taxon>Natronincolaceae</taxon>
        <taxon>Alkaliphilus</taxon>
    </lineage>
</organism>
<evidence type="ECO:0000256" key="1">
    <source>
        <dbReference type="SAM" id="Phobius"/>
    </source>
</evidence>
<dbReference type="EMBL" id="WBZB01000039">
    <property type="protein sequence ID" value="KAB3528827.1"/>
    <property type="molecule type" value="Genomic_DNA"/>
</dbReference>
<feature type="transmembrane region" description="Helical" evidence="1">
    <location>
        <begin position="496"/>
        <end position="521"/>
    </location>
</feature>
<evidence type="ECO:0000313" key="3">
    <source>
        <dbReference type="Proteomes" id="UP000465601"/>
    </source>
</evidence>
<proteinExistence type="predicted"/>
<feature type="transmembrane region" description="Helical" evidence="1">
    <location>
        <begin position="29"/>
        <end position="50"/>
    </location>
</feature>
<dbReference type="OrthoDB" id="138672at2"/>